<proteinExistence type="predicted"/>
<dbReference type="Bgee" id="ENSLACG00000000490">
    <property type="expression patterns" value="Expressed in mesonephros and 6 other cell types or tissues"/>
</dbReference>
<evidence type="ECO:0000256" key="1">
    <source>
        <dbReference type="ARBA" id="ARBA00001968"/>
    </source>
</evidence>
<protein>
    <recommendedName>
        <fullName evidence="7">DDE Tnp4 domain-containing protein</fullName>
    </recommendedName>
</protein>
<dbReference type="OMA" id="MPMDFRQ"/>
<reference evidence="5" key="2">
    <citation type="submission" date="2025-08" db="UniProtKB">
        <authorList>
            <consortium name="Ensembl"/>
        </authorList>
    </citation>
    <scope>IDENTIFICATION</scope>
</reference>
<dbReference type="Ensembl" id="ENSLACT00000000554.1">
    <property type="protein sequence ID" value="ENSLACP00000000551.1"/>
    <property type="gene ID" value="ENSLACG00000000490.1"/>
</dbReference>
<name>H2ZT30_LATCH</name>
<dbReference type="EMBL" id="AFYH01281972">
    <property type="status" value="NOT_ANNOTATED_CDS"/>
    <property type="molecule type" value="Genomic_DNA"/>
</dbReference>
<dbReference type="Pfam" id="PF13359">
    <property type="entry name" value="DDE_Tnp_4"/>
    <property type="match status" value="1"/>
</dbReference>
<reference evidence="5" key="3">
    <citation type="submission" date="2025-09" db="UniProtKB">
        <authorList>
            <consortium name="Ensembl"/>
        </authorList>
    </citation>
    <scope>IDENTIFICATION</scope>
</reference>
<dbReference type="Proteomes" id="UP000008672">
    <property type="component" value="Unassembled WGS sequence"/>
</dbReference>
<feature type="domain" description="DDE Tnp4" evidence="3">
    <location>
        <begin position="151"/>
        <end position="319"/>
    </location>
</feature>
<organism evidence="5 6">
    <name type="scientific">Latimeria chalumnae</name>
    <name type="common">Coelacanth</name>
    <dbReference type="NCBI Taxonomy" id="7897"/>
    <lineage>
        <taxon>Eukaryota</taxon>
        <taxon>Metazoa</taxon>
        <taxon>Chordata</taxon>
        <taxon>Craniata</taxon>
        <taxon>Vertebrata</taxon>
        <taxon>Euteleostomi</taxon>
        <taxon>Coelacanthiformes</taxon>
        <taxon>Coelacanthidae</taxon>
        <taxon>Latimeria</taxon>
    </lineage>
</organism>
<sequence length="328" mass="37366">SAKEASFQAECQALRSENIELKEKASRSSMREDGFQKEEKIRFYTGLPSLARFTELLHFLSASVPQTHMNVLTQFQELLLVLVKFKLNLLEEDLAHRFGISQSTVSRVFRKWVHIMNVRLARFVRWPDREELRSAMPPEFKKCCHELVCIIDTTELLMERPMDLKTRAQTWSKSKQQNTVKFLIGITPQGTVSFLSQAWAGGVPDQHVTENCGILDRLSPGDVVFANRGLTAHDSVGLYCAEVIVSPLSEGRKQLDRRELDPSMELNYVRFHSERVIGALKRKYAILKGALPVTWTQHEEGSEKSMVNKIVLICCALFNLCESAVPLE</sequence>
<dbReference type="AlphaFoldDB" id="H2ZT30"/>
<keyword evidence="2" id="KW-0479">Metal-binding</keyword>
<comment type="cofactor">
    <cofactor evidence="1">
        <name>a divalent metal cation</name>
        <dbReference type="ChEBI" id="CHEBI:60240"/>
    </cofactor>
</comment>
<evidence type="ECO:0000313" key="6">
    <source>
        <dbReference type="Proteomes" id="UP000008672"/>
    </source>
</evidence>
<feature type="domain" description="Transposase Helix-turn-helix" evidence="4">
    <location>
        <begin position="72"/>
        <end position="120"/>
    </location>
</feature>
<dbReference type="Pfam" id="PF13613">
    <property type="entry name" value="HTH_Tnp_4"/>
    <property type="match status" value="1"/>
</dbReference>
<evidence type="ECO:0000259" key="3">
    <source>
        <dbReference type="Pfam" id="PF13359"/>
    </source>
</evidence>
<dbReference type="GeneTree" id="ENSGT00940000164249"/>
<dbReference type="GO" id="GO:0046872">
    <property type="term" value="F:metal ion binding"/>
    <property type="evidence" value="ECO:0007669"/>
    <property type="project" value="UniProtKB-KW"/>
</dbReference>
<dbReference type="STRING" id="7897.ENSLACP00000000551"/>
<dbReference type="InParanoid" id="H2ZT30"/>
<keyword evidence="6" id="KW-1185">Reference proteome</keyword>
<evidence type="ECO:0000256" key="2">
    <source>
        <dbReference type="ARBA" id="ARBA00022723"/>
    </source>
</evidence>
<gene>
    <name evidence="5" type="primary">LOC102352482</name>
</gene>
<dbReference type="eggNOG" id="ENOG502RXBE">
    <property type="taxonomic scope" value="Eukaryota"/>
</dbReference>
<evidence type="ECO:0000259" key="4">
    <source>
        <dbReference type="Pfam" id="PF13613"/>
    </source>
</evidence>
<dbReference type="HOGENOM" id="CLU_025643_2_0_1"/>
<evidence type="ECO:0000313" key="5">
    <source>
        <dbReference type="Ensembl" id="ENSLACP00000000551.1"/>
    </source>
</evidence>
<dbReference type="InterPro" id="IPR027805">
    <property type="entry name" value="Transposase_HTH_dom"/>
</dbReference>
<accession>H2ZT30</accession>
<reference evidence="6" key="1">
    <citation type="submission" date="2011-08" db="EMBL/GenBank/DDBJ databases">
        <title>The draft genome of Latimeria chalumnae.</title>
        <authorList>
            <person name="Di Palma F."/>
            <person name="Alfoldi J."/>
            <person name="Johnson J."/>
            <person name="Berlin A."/>
            <person name="Gnerre S."/>
            <person name="Jaffe D."/>
            <person name="MacCallum I."/>
            <person name="Young S."/>
            <person name="Walker B.J."/>
            <person name="Lander E."/>
            <person name="Lindblad-Toh K."/>
        </authorList>
    </citation>
    <scope>NUCLEOTIDE SEQUENCE [LARGE SCALE GENOMIC DNA]</scope>
    <source>
        <strain evidence="6">Wild caught</strain>
    </source>
</reference>
<dbReference type="InterPro" id="IPR027806">
    <property type="entry name" value="HARBI1_dom"/>
</dbReference>
<dbReference type="PANTHER" id="PTHR23080">
    <property type="entry name" value="THAP DOMAIN PROTEIN"/>
    <property type="match status" value="1"/>
</dbReference>
<evidence type="ECO:0008006" key="7">
    <source>
        <dbReference type="Google" id="ProtNLM"/>
    </source>
</evidence>